<evidence type="ECO:0000313" key="2">
    <source>
        <dbReference type="EMBL" id="MQA18220.1"/>
    </source>
</evidence>
<dbReference type="CDD" id="cd02142">
    <property type="entry name" value="McbC_SagB-like_oxidoreductase"/>
    <property type="match status" value="1"/>
</dbReference>
<dbReference type="EMBL" id="WHUF01000001">
    <property type="protein sequence ID" value="MQA18220.1"/>
    <property type="molecule type" value="Genomic_DNA"/>
</dbReference>
<protein>
    <submittedName>
        <fullName evidence="2">Putative peptide maturation dehydrogenase</fullName>
    </submittedName>
</protein>
<name>A0A843S7L6_9BURK</name>
<keyword evidence="3" id="KW-1185">Reference proteome</keyword>
<dbReference type="InterPro" id="IPR030965">
    <property type="entry name" value="SagB-rel_DH_2"/>
</dbReference>
<dbReference type="InterPro" id="IPR052544">
    <property type="entry name" value="Bacteriocin_Proc_Enz"/>
</dbReference>
<dbReference type="RefSeq" id="WP_152801083.1">
    <property type="nucleotide sequence ID" value="NZ_WHUF01000001.1"/>
</dbReference>
<sequence length="387" mass="42395">MLIRRCAVLFLEPREDLDIDWTALFAGDAALGANIRWMALAAHLGEEVEVSLEEMAALGGIGLTLWQERGDCEQKFGAATIARLLQAGLLIGDDAGDDAEHHAHFCERDEVLRSQNWRPLSATAHMFSRWGDMRVDKGMQFPSFEELVVSYGTPPGPVIERAAPADAVALPAPERAGLDDTLFQRYTGRNFDGAAVLPMATAARLLQRAFGAQGEREMAPGAFVLKKLSPSAGGLHPVEAYVLAQRIEGVASGLYHYHPVRHVLEPLAAMDTTQTAELAMRMVADQDWFIDAPMMVVLAARVERNFWKYRNHAKAYRALLLDAGHLSQTFYLLATEAGMPAFVTAAVNEIDIERVFGLDPLKDMVIAVCGCGKASGAQDTVEMRYEP</sequence>
<feature type="domain" description="Nitroreductase" evidence="1">
    <location>
        <begin position="184"/>
        <end position="370"/>
    </location>
</feature>
<dbReference type="InterPro" id="IPR000415">
    <property type="entry name" value="Nitroreductase-like"/>
</dbReference>
<organism evidence="2 3">
    <name type="scientific">Rugamonas rivuli</name>
    <dbReference type="NCBI Taxonomy" id="2743358"/>
    <lineage>
        <taxon>Bacteria</taxon>
        <taxon>Pseudomonadati</taxon>
        <taxon>Pseudomonadota</taxon>
        <taxon>Betaproteobacteria</taxon>
        <taxon>Burkholderiales</taxon>
        <taxon>Oxalobacteraceae</taxon>
        <taxon>Telluria group</taxon>
        <taxon>Rugamonas</taxon>
    </lineage>
</organism>
<dbReference type="InterPro" id="IPR020051">
    <property type="entry name" value="SagB-type_dehydrogenase"/>
</dbReference>
<comment type="caution">
    <text evidence="2">The sequence shown here is derived from an EMBL/GenBank/DDBJ whole genome shotgun (WGS) entry which is preliminary data.</text>
</comment>
<dbReference type="AlphaFoldDB" id="A0A843S7L6"/>
<dbReference type="Gene3D" id="3.40.109.10">
    <property type="entry name" value="NADH Oxidase"/>
    <property type="match status" value="1"/>
</dbReference>
<dbReference type="PANTHER" id="PTHR43745">
    <property type="entry name" value="NITROREDUCTASE MJ1384-RELATED"/>
    <property type="match status" value="1"/>
</dbReference>
<proteinExistence type="predicted"/>
<dbReference type="PANTHER" id="PTHR43745:SF2">
    <property type="entry name" value="NITROREDUCTASE MJ1384-RELATED"/>
    <property type="match status" value="1"/>
</dbReference>
<reference evidence="2 3" key="1">
    <citation type="submission" date="2019-10" db="EMBL/GenBank/DDBJ databases">
        <title>Two novel species isolated from a subtropical stream in China.</title>
        <authorList>
            <person name="Lu H."/>
        </authorList>
    </citation>
    <scope>NUCLEOTIDE SEQUENCE [LARGE SCALE GENOMIC DNA]</scope>
    <source>
        <strain evidence="2 3">FT103W</strain>
    </source>
</reference>
<dbReference type="NCBIfam" id="TIGR03605">
    <property type="entry name" value="antibiot_sagB"/>
    <property type="match status" value="1"/>
</dbReference>
<dbReference type="Pfam" id="PF00881">
    <property type="entry name" value="Nitroreductase"/>
    <property type="match status" value="1"/>
</dbReference>
<dbReference type="InterPro" id="IPR029479">
    <property type="entry name" value="Nitroreductase"/>
</dbReference>
<accession>A0A843S7L6</accession>
<dbReference type="GO" id="GO:0016491">
    <property type="term" value="F:oxidoreductase activity"/>
    <property type="evidence" value="ECO:0007669"/>
    <property type="project" value="InterPro"/>
</dbReference>
<dbReference type="SUPFAM" id="SSF55469">
    <property type="entry name" value="FMN-dependent nitroreductase-like"/>
    <property type="match status" value="1"/>
</dbReference>
<gene>
    <name evidence="2" type="ORF">GEV01_01695</name>
</gene>
<dbReference type="Proteomes" id="UP000444318">
    <property type="component" value="Unassembled WGS sequence"/>
</dbReference>
<evidence type="ECO:0000313" key="3">
    <source>
        <dbReference type="Proteomes" id="UP000444318"/>
    </source>
</evidence>
<evidence type="ECO:0000259" key="1">
    <source>
        <dbReference type="Pfam" id="PF00881"/>
    </source>
</evidence>
<dbReference type="NCBIfam" id="TIGR04511">
    <property type="entry name" value="SagB_rel_DH_2"/>
    <property type="match status" value="1"/>
</dbReference>